<accession>A0A7R9PNR9</accession>
<keyword evidence="1" id="KW-0732">Signal</keyword>
<dbReference type="AlphaFoldDB" id="A0A7R9PNR9"/>
<dbReference type="InterPro" id="IPR016161">
    <property type="entry name" value="Ald_DH/histidinol_DH"/>
</dbReference>
<evidence type="ECO:0000259" key="2">
    <source>
        <dbReference type="Pfam" id="PF00171"/>
    </source>
</evidence>
<sequence length="462" mass="49989">MINWKGVVAGILSSCCPLAMLAWIIAPALAAGNTVCLRPSKQTPLPAMLLAHIAIEAGLPAGVLNVLPGGSDVAQQLLLHNDVAHITFSGPTSIGRQIIQATAGCPKKLTFSSDRDSNLDLPILSSLAQYESSMLANYATESVHPTEIRTSISSSSAAELNTTSALANYVTEAVLSGRTPMLVFDTADIDSASDSVVKNAWFNQGQVPWAVTQLLVQESIFKDFTEKLKKRLNKVAIGGAFNKMADIGPPCSSQTVVNVRQAITKAVEKGLEAKAKHNHISDLLTKIKKRVTPRAGKNATLQSMLRSCQMGEAQEANVFQVKVPDHLSQDLFFPPTLVFGRLESNQVVGEDIIAPVVTVTPFRTAKEAIALANNTRYGVAASVWTESTALALEVAAHLEVACLYLIQLILICTCIRTTVSLHCLNRGCHRAERGLLMCQQDRHYVLMALGRRLICRLLHCWY</sequence>
<name>A0A7R9PNR9_TIMGE</name>
<dbReference type="Gene3D" id="3.40.309.10">
    <property type="entry name" value="Aldehyde Dehydrogenase, Chain A, domain 2"/>
    <property type="match status" value="2"/>
</dbReference>
<dbReference type="PANTHER" id="PTHR11699">
    <property type="entry name" value="ALDEHYDE DEHYDROGENASE-RELATED"/>
    <property type="match status" value="1"/>
</dbReference>
<dbReference type="SUPFAM" id="SSF53720">
    <property type="entry name" value="ALDH-like"/>
    <property type="match status" value="2"/>
</dbReference>
<feature type="chain" id="PRO_5030625302" description="Aldehyde dehydrogenase domain-containing protein" evidence="1">
    <location>
        <begin position="31"/>
        <end position="462"/>
    </location>
</feature>
<dbReference type="GO" id="GO:0016620">
    <property type="term" value="F:oxidoreductase activity, acting on the aldehyde or oxo group of donors, NAD or NADP as acceptor"/>
    <property type="evidence" value="ECO:0007669"/>
    <property type="project" value="InterPro"/>
</dbReference>
<feature type="domain" description="Aldehyde dehydrogenase" evidence="2">
    <location>
        <begin position="175"/>
        <end position="273"/>
    </location>
</feature>
<evidence type="ECO:0000256" key="1">
    <source>
        <dbReference type="SAM" id="SignalP"/>
    </source>
</evidence>
<proteinExistence type="predicted"/>
<reference evidence="3" key="1">
    <citation type="submission" date="2020-11" db="EMBL/GenBank/DDBJ databases">
        <authorList>
            <person name="Tran Van P."/>
        </authorList>
    </citation>
    <scope>NUCLEOTIDE SEQUENCE</scope>
</reference>
<organism evidence="3">
    <name type="scientific">Timema genevievae</name>
    <name type="common">Walking stick</name>
    <dbReference type="NCBI Taxonomy" id="629358"/>
    <lineage>
        <taxon>Eukaryota</taxon>
        <taxon>Metazoa</taxon>
        <taxon>Ecdysozoa</taxon>
        <taxon>Arthropoda</taxon>
        <taxon>Hexapoda</taxon>
        <taxon>Insecta</taxon>
        <taxon>Pterygota</taxon>
        <taxon>Neoptera</taxon>
        <taxon>Polyneoptera</taxon>
        <taxon>Phasmatodea</taxon>
        <taxon>Timematodea</taxon>
        <taxon>Timematoidea</taxon>
        <taxon>Timematidae</taxon>
        <taxon>Timema</taxon>
    </lineage>
</organism>
<feature type="signal peptide" evidence="1">
    <location>
        <begin position="1"/>
        <end position="30"/>
    </location>
</feature>
<dbReference type="InterPro" id="IPR016163">
    <property type="entry name" value="Ald_DH_C"/>
</dbReference>
<feature type="domain" description="Aldehyde dehydrogenase" evidence="2">
    <location>
        <begin position="300"/>
        <end position="404"/>
    </location>
</feature>
<evidence type="ECO:0000313" key="3">
    <source>
        <dbReference type="EMBL" id="CAD7601642.1"/>
    </source>
</evidence>
<dbReference type="EMBL" id="OE842868">
    <property type="protein sequence ID" value="CAD7601642.1"/>
    <property type="molecule type" value="Genomic_DNA"/>
</dbReference>
<dbReference type="Gene3D" id="3.40.605.10">
    <property type="entry name" value="Aldehyde Dehydrogenase, Chain A, domain 1"/>
    <property type="match status" value="1"/>
</dbReference>
<dbReference type="InterPro" id="IPR015590">
    <property type="entry name" value="Aldehyde_DH_dom"/>
</dbReference>
<feature type="domain" description="Aldehyde dehydrogenase" evidence="2">
    <location>
        <begin position="6"/>
        <end position="109"/>
    </location>
</feature>
<dbReference type="Pfam" id="PF00171">
    <property type="entry name" value="Aldedh"/>
    <property type="match status" value="3"/>
</dbReference>
<gene>
    <name evidence="3" type="ORF">TGEB3V08_LOCUS8029</name>
</gene>
<dbReference type="InterPro" id="IPR016162">
    <property type="entry name" value="Ald_DH_N"/>
</dbReference>
<protein>
    <recommendedName>
        <fullName evidence="2">Aldehyde dehydrogenase domain-containing protein</fullName>
    </recommendedName>
</protein>